<dbReference type="EMBL" id="MU003696">
    <property type="protein sequence ID" value="KAF2812888.1"/>
    <property type="molecule type" value="Genomic_DNA"/>
</dbReference>
<gene>
    <name evidence="1 3" type="ORF">BDZ99DRAFT_473646</name>
</gene>
<evidence type="ECO:0000313" key="2">
    <source>
        <dbReference type="Proteomes" id="UP000504636"/>
    </source>
</evidence>
<accession>A0A6A6YWF8</accession>
<evidence type="ECO:0000313" key="1">
    <source>
        <dbReference type="EMBL" id="KAF2812888.1"/>
    </source>
</evidence>
<dbReference type="Proteomes" id="UP000504636">
    <property type="component" value="Unplaced"/>
</dbReference>
<keyword evidence="2" id="KW-1185">Reference proteome</keyword>
<dbReference type="AlphaFoldDB" id="A0A6A6YWF8"/>
<organism evidence="1">
    <name type="scientific">Mytilinidion resinicola</name>
    <dbReference type="NCBI Taxonomy" id="574789"/>
    <lineage>
        <taxon>Eukaryota</taxon>
        <taxon>Fungi</taxon>
        <taxon>Dikarya</taxon>
        <taxon>Ascomycota</taxon>
        <taxon>Pezizomycotina</taxon>
        <taxon>Dothideomycetes</taxon>
        <taxon>Pleosporomycetidae</taxon>
        <taxon>Mytilinidiales</taxon>
        <taxon>Mytilinidiaceae</taxon>
        <taxon>Mytilinidion</taxon>
    </lineage>
</organism>
<evidence type="ECO:0000313" key="3">
    <source>
        <dbReference type="RefSeq" id="XP_033579852.1"/>
    </source>
</evidence>
<protein>
    <submittedName>
        <fullName evidence="1 3">Uncharacterized protein</fullName>
    </submittedName>
</protein>
<name>A0A6A6YWF8_9PEZI</name>
<dbReference type="RefSeq" id="XP_033579852.1">
    <property type="nucleotide sequence ID" value="XM_033721847.1"/>
</dbReference>
<dbReference type="GeneID" id="54462740"/>
<reference evidence="3" key="2">
    <citation type="submission" date="2020-04" db="EMBL/GenBank/DDBJ databases">
        <authorList>
            <consortium name="NCBI Genome Project"/>
        </authorList>
    </citation>
    <scope>NUCLEOTIDE SEQUENCE</scope>
    <source>
        <strain evidence="3">CBS 304.34</strain>
    </source>
</reference>
<reference evidence="1 3" key="1">
    <citation type="journal article" date="2020" name="Stud. Mycol.">
        <title>101 Dothideomycetes genomes: a test case for predicting lifestyles and emergence of pathogens.</title>
        <authorList>
            <person name="Haridas S."/>
            <person name="Albert R."/>
            <person name="Binder M."/>
            <person name="Bloem J."/>
            <person name="Labutti K."/>
            <person name="Salamov A."/>
            <person name="Andreopoulos B."/>
            <person name="Baker S."/>
            <person name="Barry K."/>
            <person name="Bills G."/>
            <person name="Bluhm B."/>
            <person name="Cannon C."/>
            <person name="Castanera R."/>
            <person name="Culley D."/>
            <person name="Daum C."/>
            <person name="Ezra D."/>
            <person name="Gonzalez J."/>
            <person name="Henrissat B."/>
            <person name="Kuo A."/>
            <person name="Liang C."/>
            <person name="Lipzen A."/>
            <person name="Lutzoni F."/>
            <person name="Magnuson J."/>
            <person name="Mondo S."/>
            <person name="Nolan M."/>
            <person name="Ohm R."/>
            <person name="Pangilinan J."/>
            <person name="Park H.-J."/>
            <person name="Ramirez L."/>
            <person name="Alfaro M."/>
            <person name="Sun H."/>
            <person name="Tritt A."/>
            <person name="Yoshinaga Y."/>
            <person name="Zwiers L.-H."/>
            <person name="Turgeon B."/>
            <person name="Goodwin S."/>
            <person name="Spatafora J."/>
            <person name="Crous P."/>
            <person name="Grigoriev I."/>
        </authorList>
    </citation>
    <scope>NUCLEOTIDE SEQUENCE</scope>
    <source>
        <strain evidence="1 3">CBS 304.34</strain>
    </source>
</reference>
<sequence>MVAAESGGVREPVQAALDRPVSERIRGTVRSGPMLSHYFIADESVCDTYYLSINKADSGFACDASKKHGTRTPTATARKAEHHLHNPMGREIMSIKISSGTVLVKAEILPHRPDRRYMRLQLKGATCRNGATGAISVTADELWAASSCASTGVAERPPLSPSRQWLHREPHSTRCKSRAVSLGELCGPTA</sequence>
<proteinExistence type="predicted"/>
<reference evidence="3" key="3">
    <citation type="submission" date="2025-04" db="UniProtKB">
        <authorList>
            <consortium name="RefSeq"/>
        </authorList>
    </citation>
    <scope>IDENTIFICATION</scope>
    <source>
        <strain evidence="3">CBS 304.34</strain>
    </source>
</reference>